<keyword evidence="5 7" id="KW-1133">Transmembrane helix</keyword>
<dbReference type="EMBL" id="FO203522">
    <property type="protein sequence ID" value="CCO24831.1"/>
    <property type="molecule type" value="Genomic_DNA"/>
</dbReference>
<reference evidence="9 10" key="1">
    <citation type="submission" date="2012-10" db="EMBL/GenBank/DDBJ databases">
        <authorList>
            <person name="Genoscope - CEA"/>
        </authorList>
    </citation>
    <scope>NUCLEOTIDE SEQUENCE [LARGE SCALE GENOMIC DNA]</scope>
    <source>
        <strain evidence="10">AM13 / DSM 14728</strain>
    </source>
</reference>
<evidence type="ECO:0000256" key="7">
    <source>
        <dbReference type="SAM" id="Phobius"/>
    </source>
</evidence>
<dbReference type="GO" id="GO:0089702">
    <property type="term" value="F:undecaprenyl-phosphate glucose phosphotransferase activity"/>
    <property type="evidence" value="ECO:0007669"/>
    <property type="project" value="TreeGrafter"/>
</dbReference>
<feature type="domain" description="Bacterial sugar transferase" evidence="8">
    <location>
        <begin position="281"/>
        <end position="464"/>
    </location>
</feature>
<dbReference type="Pfam" id="PF13727">
    <property type="entry name" value="CoA_binding_3"/>
    <property type="match status" value="1"/>
</dbReference>
<evidence type="ECO:0000256" key="3">
    <source>
        <dbReference type="ARBA" id="ARBA00022679"/>
    </source>
</evidence>
<dbReference type="EC" id="2.7.8.6" evidence="9"/>
<dbReference type="GO" id="GO:0009242">
    <property type="term" value="P:colanic acid biosynthetic process"/>
    <property type="evidence" value="ECO:0007669"/>
    <property type="project" value="TreeGrafter"/>
</dbReference>
<evidence type="ECO:0000256" key="4">
    <source>
        <dbReference type="ARBA" id="ARBA00022692"/>
    </source>
</evidence>
<organism evidence="9 10">
    <name type="scientific">Maridesulfovibrio hydrothermalis AM13 = DSM 14728</name>
    <dbReference type="NCBI Taxonomy" id="1121451"/>
    <lineage>
        <taxon>Bacteria</taxon>
        <taxon>Pseudomonadati</taxon>
        <taxon>Thermodesulfobacteriota</taxon>
        <taxon>Desulfovibrionia</taxon>
        <taxon>Desulfovibrionales</taxon>
        <taxon>Desulfovibrionaceae</taxon>
        <taxon>Maridesulfovibrio</taxon>
    </lineage>
</organism>
<gene>
    <name evidence="9" type="ORF">DESAM_22564</name>
</gene>
<dbReference type="PANTHER" id="PTHR30576:SF21">
    <property type="entry name" value="UDP-GLUCOSE:UNDECAPRENYL-PHOSPHATE GLUCOSE-1-PHOSPHATE TRANSFERASE"/>
    <property type="match status" value="1"/>
</dbReference>
<feature type="transmembrane region" description="Helical" evidence="7">
    <location>
        <begin position="117"/>
        <end position="135"/>
    </location>
</feature>
<dbReference type="eggNOG" id="COG2148">
    <property type="taxonomic scope" value="Bacteria"/>
</dbReference>
<dbReference type="GO" id="GO:0047360">
    <property type="term" value="F:undecaprenyl-phosphate galactose phosphotransferase activity"/>
    <property type="evidence" value="ECO:0007669"/>
    <property type="project" value="UniProtKB-EC"/>
</dbReference>
<feature type="transmembrane region" description="Helical" evidence="7">
    <location>
        <begin position="286"/>
        <end position="307"/>
    </location>
</feature>
<dbReference type="STRING" id="1121451.DESAM_22564"/>
<dbReference type="AlphaFoldDB" id="L0RGW7"/>
<keyword evidence="10" id="KW-1185">Reference proteome</keyword>
<proteinExistence type="inferred from homology"/>
<keyword evidence="4 7" id="KW-0812">Transmembrane</keyword>
<evidence type="ECO:0000256" key="5">
    <source>
        <dbReference type="ARBA" id="ARBA00022989"/>
    </source>
</evidence>
<keyword evidence="6 7" id="KW-0472">Membrane</keyword>
<dbReference type="Proteomes" id="UP000010808">
    <property type="component" value="Chromosome"/>
</dbReference>
<name>L0RGW7_9BACT</name>
<dbReference type="InterPro" id="IPR017473">
    <property type="entry name" value="Undecaprenyl-P_gluc_Ptfrase"/>
</dbReference>
<comment type="subcellular location">
    <subcellularLocation>
        <location evidence="1">Membrane</location>
        <topology evidence="1">Multi-pass membrane protein</topology>
    </subcellularLocation>
</comment>
<evidence type="ECO:0000313" key="10">
    <source>
        <dbReference type="Proteomes" id="UP000010808"/>
    </source>
</evidence>
<evidence type="ECO:0000256" key="2">
    <source>
        <dbReference type="ARBA" id="ARBA00006464"/>
    </source>
</evidence>
<dbReference type="KEGG" id="dhy:DESAM_22564"/>
<keyword evidence="3 9" id="KW-0808">Transferase</keyword>
<dbReference type="Gene3D" id="3.40.50.720">
    <property type="entry name" value="NAD(P)-binding Rossmann-like Domain"/>
    <property type="match status" value="1"/>
</dbReference>
<sequence length="468" mass="52985">MKGDIMKNKFSFPIEMLGPFHKFLDTALGAGILLFLYSAFSPGSFASRSPQIALLIITSIVLTLICFHVAGVYKNWAGSDIVSECNHIVVAVLFVFAAMLMLGYAFKVSSIYSRRVILLWFFVWPVILCVERFFVRKIFFQCFFKSGMSKKVVIAGTGELGIALSEWINENSWAGVVVEGFFGRGDEECNGLSPCLGKIVDLPRYVKDNGIQLVYLALPMREEPLLNDLLRALEDSTVQVYFFPDMSIFKRLMGGDIAHVAGQTAIMLRSSPFEGMNGLVKRIEDLLLAMVIIILISPLMIIIALGIKLTSKGPVLFKQWRYGLEGEPFQIYKFRTMKVLENGYDFVPATEGDSRITKFGLFLRKNSLDELPQFLNVLMGSMSIVGPRPHAVKMNEEYRTHISGYMLRHISKPGITGLAQINGCRGEIRSDEDMKRRISFDIMYLQRWSVFLDLEIIFKTVFKLAWRQ</sequence>
<feature type="transmembrane region" description="Helical" evidence="7">
    <location>
        <begin position="85"/>
        <end position="105"/>
    </location>
</feature>
<dbReference type="InterPro" id="IPR003362">
    <property type="entry name" value="Bact_transf"/>
</dbReference>
<dbReference type="HOGENOM" id="CLU_024920_0_1_7"/>
<feature type="transmembrane region" description="Helical" evidence="7">
    <location>
        <begin position="52"/>
        <end position="73"/>
    </location>
</feature>
<dbReference type="PANTHER" id="PTHR30576">
    <property type="entry name" value="COLANIC BIOSYNTHESIS UDP-GLUCOSE LIPID CARRIER TRANSFERASE"/>
    <property type="match status" value="1"/>
</dbReference>
<dbReference type="NCBIfam" id="TIGR03025">
    <property type="entry name" value="EPS_sugtrans"/>
    <property type="match status" value="1"/>
</dbReference>
<dbReference type="PATRIC" id="fig|1121451.3.peg.2777"/>
<dbReference type="Pfam" id="PF02397">
    <property type="entry name" value="Bac_transf"/>
    <property type="match status" value="1"/>
</dbReference>
<accession>L0RGW7</accession>
<evidence type="ECO:0000259" key="8">
    <source>
        <dbReference type="Pfam" id="PF02397"/>
    </source>
</evidence>
<comment type="similarity">
    <text evidence="2">Belongs to the bacterial sugar transferase family.</text>
</comment>
<dbReference type="NCBIfam" id="TIGR03023">
    <property type="entry name" value="WcaJ_sugtrans"/>
    <property type="match status" value="1"/>
</dbReference>
<evidence type="ECO:0000313" key="9">
    <source>
        <dbReference type="EMBL" id="CCO24831.1"/>
    </source>
</evidence>
<evidence type="ECO:0000256" key="1">
    <source>
        <dbReference type="ARBA" id="ARBA00004141"/>
    </source>
</evidence>
<protein>
    <submittedName>
        <fullName evidence="9">Undecaprenyl-phosphate glucose phosphotransferase</fullName>
        <ecNumber evidence="9">2.7.8.6</ecNumber>
    </submittedName>
</protein>
<dbReference type="InterPro" id="IPR017475">
    <property type="entry name" value="EPS_sugar_tfrase"/>
</dbReference>
<evidence type="ECO:0000256" key="6">
    <source>
        <dbReference type="ARBA" id="ARBA00023136"/>
    </source>
</evidence>
<dbReference type="GO" id="GO:0016020">
    <property type="term" value="C:membrane"/>
    <property type="evidence" value="ECO:0007669"/>
    <property type="project" value="UniProtKB-SubCell"/>
</dbReference>
<feature type="transmembrane region" description="Helical" evidence="7">
    <location>
        <begin position="20"/>
        <end position="40"/>
    </location>
</feature>